<dbReference type="Proteomes" id="UP000185479">
    <property type="component" value="Chromosome"/>
</dbReference>
<evidence type="ECO:0000313" key="2">
    <source>
        <dbReference type="EMBL" id="GEB97021.1"/>
    </source>
</evidence>
<keyword evidence="3" id="KW-1185">Reference proteome</keyword>
<dbReference type="EMBL" id="CP009246">
    <property type="protein sequence ID" value="APT87481.1"/>
    <property type="molecule type" value="Genomic_DNA"/>
</dbReference>
<gene>
    <name evidence="2" type="ORF">CFL01nite_05160</name>
    <name evidence="1" type="ORF">CFLV_10115</name>
</gene>
<name>A0A1L7CNS9_CORFL</name>
<dbReference type="KEGG" id="cfc:CFLV_10115"/>
<dbReference type="Proteomes" id="UP000315353">
    <property type="component" value="Unassembled WGS sequence"/>
</dbReference>
<dbReference type="OrthoDB" id="4410230at2"/>
<organism evidence="1 3">
    <name type="scientific">Corynebacterium flavescens</name>
    <dbReference type="NCBI Taxonomy" id="28028"/>
    <lineage>
        <taxon>Bacteria</taxon>
        <taxon>Bacillati</taxon>
        <taxon>Actinomycetota</taxon>
        <taxon>Actinomycetes</taxon>
        <taxon>Mycobacteriales</taxon>
        <taxon>Corynebacteriaceae</taxon>
        <taxon>Corynebacterium</taxon>
    </lineage>
</organism>
<evidence type="ECO:0000313" key="4">
    <source>
        <dbReference type="Proteomes" id="UP000315353"/>
    </source>
</evidence>
<sequence>MKTVLTAVLTAIIVGAVAIAAIVFLKPQFGMTTQSESTNTQVIKSVEREEQVVLVSLGIQGLNRQSENRALWGMQVPGSARTQFIQYDYKAKLGIEGKDVRIEETGENAYKIAVPAFIFIGHADEHFEKVIDDNGLLSWVTDEIDPAQRITEILQGGEQEKNIADNRELLQDQARQFYTDIITAIEPTAQLEFSFA</sequence>
<dbReference type="AlphaFoldDB" id="A0A1L7CNS9"/>
<dbReference type="GeneID" id="82881039"/>
<evidence type="ECO:0008006" key="5">
    <source>
        <dbReference type="Google" id="ProtNLM"/>
    </source>
</evidence>
<accession>A0A1L7CNS9</accession>
<evidence type="ECO:0000313" key="3">
    <source>
        <dbReference type="Proteomes" id="UP000185479"/>
    </source>
</evidence>
<dbReference type="EMBL" id="BJNB01000005">
    <property type="protein sequence ID" value="GEB97021.1"/>
    <property type="molecule type" value="Genomic_DNA"/>
</dbReference>
<proteinExistence type="predicted"/>
<dbReference type="RefSeq" id="WP_075730416.1">
    <property type="nucleotide sequence ID" value="NZ_BJNB01000005.1"/>
</dbReference>
<evidence type="ECO:0000313" key="1">
    <source>
        <dbReference type="EMBL" id="APT87481.1"/>
    </source>
</evidence>
<reference evidence="2 4" key="2">
    <citation type="submission" date="2019-06" db="EMBL/GenBank/DDBJ databases">
        <title>Whole genome shotgun sequence of Corynebacterium flavescens NBRC 14136.</title>
        <authorList>
            <person name="Hosoyama A."/>
            <person name="Uohara A."/>
            <person name="Ohji S."/>
            <person name="Ichikawa N."/>
        </authorList>
    </citation>
    <scope>NUCLEOTIDE SEQUENCE [LARGE SCALE GENOMIC DNA]</scope>
    <source>
        <strain evidence="2 4">NBRC 14136</strain>
    </source>
</reference>
<protein>
    <recommendedName>
        <fullName evidence="5">DUF4230 domain-containing protein</fullName>
    </recommendedName>
</protein>
<reference evidence="1 3" key="1">
    <citation type="submission" date="2014-08" db="EMBL/GenBank/DDBJ databases">
        <title>Complete genome sequence of Corynebacterium flavescens OJ8(T)(=DSM 20296(T)), isolated from cheese.</title>
        <authorList>
            <person name="Ruckert C."/>
            <person name="Albersmeier A."/>
            <person name="Winkler A."/>
            <person name="Kalinowski J."/>
        </authorList>
    </citation>
    <scope>NUCLEOTIDE SEQUENCE [LARGE SCALE GENOMIC DNA]</scope>
    <source>
        <strain evidence="1 3">OJ8</strain>
    </source>
</reference>